<feature type="non-terminal residue" evidence="1">
    <location>
        <position position="58"/>
    </location>
</feature>
<dbReference type="Proteomes" id="UP000789342">
    <property type="component" value="Unassembled WGS sequence"/>
</dbReference>
<accession>A0A9N9JCV1</accession>
<evidence type="ECO:0000313" key="1">
    <source>
        <dbReference type="EMBL" id="CAG8772775.1"/>
    </source>
</evidence>
<gene>
    <name evidence="1" type="ORF">AMORRO_LOCUS16702</name>
</gene>
<dbReference type="EMBL" id="CAJVPV010047537">
    <property type="protein sequence ID" value="CAG8772775.1"/>
    <property type="molecule type" value="Genomic_DNA"/>
</dbReference>
<evidence type="ECO:0000313" key="2">
    <source>
        <dbReference type="Proteomes" id="UP000789342"/>
    </source>
</evidence>
<name>A0A9N9JCV1_9GLOM</name>
<keyword evidence="2" id="KW-1185">Reference proteome</keyword>
<dbReference type="AlphaFoldDB" id="A0A9N9JCV1"/>
<organism evidence="1 2">
    <name type="scientific">Acaulospora morrowiae</name>
    <dbReference type="NCBI Taxonomy" id="94023"/>
    <lineage>
        <taxon>Eukaryota</taxon>
        <taxon>Fungi</taxon>
        <taxon>Fungi incertae sedis</taxon>
        <taxon>Mucoromycota</taxon>
        <taxon>Glomeromycotina</taxon>
        <taxon>Glomeromycetes</taxon>
        <taxon>Diversisporales</taxon>
        <taxon>Acaulosporaceae</taxon>
        <taxon>Acaulospora</taxon>
    </lineage>
</organism>
<comment type="caution">
    <text evidence="1">The sequence shown here is derived from an EMBL/GenBank/DDBJ whole genome shotgun (WGS) entry which is preliminary data.</text>
</comment>
<proteinExistence type="predicted"/>
<sequence>MVLGVISGMFINTDTRLNKEVDIFPPSMFQKSFIPRFLRVWKSEKLQKEKPSALKRPT</sequence>
<protein>
    <submittedName>
        <fullName evidence="1">11619_t:CDS:1</fullName>
    </submittedName>
</protein>
<reference evidence="1" key="1">
    <citation type="submission" date="2021-06" db="EMBL/GenBank/DDBJ databases">
        <authorList>
            <person name="Kallberg Y."/>
            <person name="Tangrot J."/>
            <person name="Rosling A."/>
        </authorList>
    </citation>
    <scope>NUCLEOTIDE SEQUENCE</scope>
    <source>
        <strain evidence="1">CL551</strain>
    </source>
</reference>